<feature type="short sequence motif" description="Q motif" evidence="6">
    <location>
        <begin position="72"/>
        <end position="100"/>
    </location>
</feature>
<feature type="domain" description="DEAD-box RNA helicase Q" evidence="9">
    <location>
        <begin position="72"/>
        <end position="100"/>
    </location>
</feature>
<dbReference type="GO" id="GO:0005829">
    <property type="term" value="C:cytosol"/>
    <property type="evidence" value="ECO:0007669"/>
    <property type="project" value="TreeGrafter"/>
</dbReference>
<evidence type="ECO:0000313" key="10">
    <source>
        <dbReference type="EMBL" id="GMR36611.1"/>
    </source>
</evidence>
<dbReference type="GO" id="GO:0016787">
    <property type="term" value="F:hydrolase activity"/>
    <property type="evidence" value="ECO:0007669"/>
    <property type="project" value="UniProtKB-KW"/>
</dbReference>
<evidence type="ECO:0000256" key="3">
    <source>
        <dbReference type="ARBA" id="ARBA00022801"/>
    </source>
</evidence>
<evidence type="ECO:0000256" key="6">
    <source>
        <dbReference type="PROSITE-ProRule" id="PRU00552"/>
    </source>
</evidence>
<keyword evidence="2" id="KW-0547">Nucleotide-binding</keyword>
<dbReference type="InterPro" id="IPR027417">
    <property type="entry name" value="P-loop_NTPase"/>
</dbReference>
<feature type="region of interest" description="Disordered" evidence="7">
    <location>
        <begin position="1"/>
        <end position="64"/>
    </location>
</feature>
<keyword evidence="3" id="KW-0378">Hydrolase</keyword>
<dbReference type="PROSITE" id="PS51195">
    <property type="entry name" value="Q_MOTIF"/>
    <property type="match status" value="1"/>
</dbReference>
<dbReference type="Proteomes" id="UP001328107">
    <property type="component" value="Unassembled WGS sequence"/>
</dbReference>
<evidence type="ECO:0000256" key="4">
    <source>
        <dbReference type="ARBA" id="ARBA00022806"/>
    </source>
</evidence>
<dbReference type="Gene3D" id="3.40.50.300">
    <property type="entry name" value="P-loop containing nucleotide triphosphate hydrolases"/>
    <property type="match status" value="1"/>
</dbReference>
<dbReference type="GO" id="GO:0003676">
    <property type="term" value="F:nucleic acid binding"/>
    <property type="evidence" value="ECO:0007669"/>
    <property type="project" value="InterPro"/>
</dbReference>
<dbReference type="PROSITE" id="PS51192">
    <property type="entry name" value="HELICASE_ATP_BIND_1"/>
    <property type="match status" value="1"/>
</dbReference>
<evidence type="ECO:0000313" key="11">
    <source>
        <dbReference type="Proteomes" id="UP001328107"/>
    </source>
</evidence>
<dbReference type="InterPro" id="IPR011545">
    <property type="entry name" value="DEAD/DEAH_box_helicase_dom"/>
</dbReference>
<feature type="domain" description="Helicase ATP-binding" evidence="8">
    <location>
        <begin position="103"/>
        <end position="192"/>
    </location>
</feature>
<reference evidence="11" key="1">
    <citation type="submission" date="2022-10" db="EMBL/GenBank/DDBJ databases">
        <title>Genome assembly of Pristionchus species.</title>
        <authorList>
            <person name="Yoshida K."/>
            <person name="Sommer R.J."/>
        </authorList>
    </citation>
    <scope>NUCLEOTIDE SEQUENCE [LARGE SCALE GENOMIC DNA]</scope>
    <source>
        <strain evidence="11">RS5460</strain>
    </source>
</reference>
<evidence type="ECO:0000256" key="1">
    <source>
        <dbReference type="ARBA" id="ARBA00012552"/>
    </source>
</evidence>
<organism evidence="10 11">
    <name type="scientific">Pristionchus mayeri</name>
    <dbReference type="NCBI Taxonomy" id="1317129"/>
    <lineage>
        <taxon>Eukaryota</taxon>
        <taxon>Metazoa</taxon>
        <taxon>Ecdysozoa</taxon>
        <taxon>Nematoda</taxon>
        <taxon>Chromadorea</taxon>
        <taxon>Rhabditida</taxon>
        <taxon>Rhabditina</taxon>
        <taxon>Diplogasteromorpha</taxon>
        <taxon>Diplogasteroidea</taxon>
        <taxon>Neodiplogasteridae</taxon>
        <taxon>Pristionchus</taxon>
    </lineage>
</organism>
<proteinExistence type="predicted"/>
<dbReference type="InterPro" id="IPR050079">
    <property type="entry name" value="DEAD_box_RNA_helicase"/>
</dbReference>
<dbReference type="PANTHER" id="PTHR47959">
    <property type="entry name" value="ATP-DEPENDENT RNA HELICASE RHLE-RELATED"/>
    <property type="match status" value="1"/>
</dbReference>
<evidence type="ECO:0000256" key="2">
    <source>
        <dbReference type="ARBA" id="ARBA00022741"/>
    </source>
</evidence>
<feature type="non-terminal residue" evidence="10">
    <location>
        <position position="192"/>
    </location>
</feature>
<dbReference type="AlphaFoldDB" id="A0AAN4ZCL2"/>
<dbReference type="InterPro" id="IPR014014">
    <property type="entry name" value="RNA_helicase_DEAD_Q_motif"/>
</dbReference>
<dbReference type="PANTHER" id="PTHR47959:SF24">
    <property type="entry name" value="ATP-DEPENDENT RNA HELICASE"/>
    <property type="match status" value="1"/>
</dbReference>
<dbReference type="GO" id="GO:0005524">
    <property type="term" value="F:ATP binding"/>
    <property type="evidence" value="ECO:0007669"/>
    <property type="project" value="UniProtKB-KW"/>
</dbReference>
<dbReference type="EMBL" id="BTRK01000002">
    <property type="protein sequence ID" value="GMR36611.1"/>
    <property type="molecule type" value="Genomic_DNA"/>
</dbReference>
<dbReference type="InterPro" id="IPR014001">
    <property type="entry name" value="Helicase_ATP-bd"/>
</dbReference>
<comment type="caution">
    <text evidence="10">The sequence shown here is derived from an EMBL/GenBank/DDBJ whole genome shotgun (WGS) entry which is preliminary data.</text>
</comment>
<dbReference type="Pfam" id="PF00270">
    <property type="entry name" value="DEAD"/>
    <property type="match status" value="1"/>
</dbReference>
<name>A0AAN4ZCL2_9BILA</name>
<protein>
    <recommendedName>
        <fullName evidence="1">RNA helicase</fullName>
        <ecNumber evidence="1">3.6.4.13</ecNumber>
    </recommendedName>
</protein>
<feature type="compositionally biased region" description="Acidic residues" evidence="7">
    <location>
        <begin position="32"/>
        <end position="55"/>
    </location>
</feature>
<evidence type="ECO:0000256" key="7">
    <source>
        <dbReference type="SAM" id="MobiDB-lite"/>
    </source>
</evidence>
<keyword evidence="4" id="KW-0347">Helicase</keyword>
<keyword evidence="11" id="KW-1185">Reference proteome</keyword>
<evidence type="ECO:0000259" key="9">
    <source>
        <dbReference type="PROSITE" id="PS51195"/>
    </source>
</evidence>
<dbReference type="GO" id="GO:0003724">
    <property type="term" value="F:RNA helicase activity"/>
    <property type="evidence" value="ECO:0007669"/>
    <property type="project" value="UniProtKB-EC"/>
</dbReference>
<evidence type="ECO:0000256" key="5">
    <source>
        <dbReference type="ARBA" id="ARBA00022840"/>
    </source>
</evidence>
<dbReference type="EC" id="3.6.4.13" evidence="1"/>
<gene>
    <name evidence="10" type="ORF">PMAYCL1PPCAC_06806</name>
</gene>
<feature type="compositionally biased region" description="Low complexity" evidence="7">
    <location>
        <begin position="1"/>
        <end position="10"/>
    </location>
</feature>
<dbReference type="SUPFAM" id="SSF52540">
    <property type="entry name" value="P-loop containing nucleoside triphosphate hydrolases"/>
    <property type="match status" value="1"/>
</dbReference>
<evidence type="ECO:0000259" key="8">
    <source>
        <dbReference type="PROSITE" id="PS51192"/>
    </source>
</evidence>
<accession>A0AAN4ZCL2</accession>
<sequence length="192" mass="20881">MSSVCEALISSDEDEELEEASSNVEQEKDESGSESDSNEEDEDEEEEEDNNEEEMSQLTAPKPVNVSVGGMKKFSELGLASWITDQLKELNITKSTPVQEHCIPKVLEGADVLGCAKTGTGKTMAFALPILHQLSIDPFGVYALVLTPTRELAFQIGDQFQAVGAPINIKTSVIVGGRDQVIQSTELSRRPH</sequence>
<keyword evidence="5" id="KW-0067">ATP-binding</keyword>